<accession>A0A194VF10</accession>
<name>A0A194VF10_CYTMA</name>
<organism evidence="2 3">
    <name type="scientific">Cytospora mali</name>
    <name type="common">Apple Valsa canker fungus</name>
    <name type="synonym">Valsa mali</name>
    <dbReference type="NCBI Taxonomy" id="578113"/>
    <lineage>
        <taxon>Eukaryota</taxon>
        <taxon>Fungi</taxon>
        <taxon>Dikarya</taxon>
        <taxon>Ascomycota</taxon>
        <taxon>Pezizomycotina</taxon>
        <taxon>Sordariomycetes</taxon>
        <taxon>Sordariomycetidae</taxon>
        <taxon>Diaporthales</taxon>
        <taxon>Cytosporaceae</taxon>
        <taxon>Cytospora</taxon>
    </lineage>
</organism>
<dbReference type="Proteomes" id="UP000078576">
    <property type="component" value="Unassembled WGS sequence"/>
</dbReference>
<gene>
    <name evidence="2" type="ORF">VP1G_11398</name>
</gene>
<evidence type="ECO:0000313" key="3">
    <source>
        <dbReference type="Proteomes" id="UP000078576"/>
    </source>
</evidence>
<evidence type="ECO:0000313" key="2">
    <source>
        <dbReference type="EMBL" id="KUI62361.1"/>
    </source>
</evidence>
<reference evidence="3" key="1">
    <citation type="submission" date="2014-12" db="EMBL/GenBank/DDBJ databases">
        <title>Genome Sequence of Valsa Canker Pathogens Uncovers a Specific Adaption of Colonization on Woody Bark.</title>
        <authorList>
            <person name="Yin Z."/>
            <person name="Liu H."/>
            <person name="Gao X."/>
            <person name="Li Z."/>
            <person name="Song N."/>
            <person name="Ke X."/>
            <person name="Dai Q."/>
            <person name="Wu Y."/>
            <person name="Sun Y."/>
            <person name="Xu J.-R."/>
            <person name="Kang Z.K."/>
            <person name="Wang L."/>
            <person name="Huang L."/>
        </authorList>
    </citation>
    <scope>NUCLEOTIDE SEQUENCE [LARGE SCALE GENOMIC DNA]</scope>
    <source>
        <strain evidence="3">SXYL134</strain>
    </source>
</reference>
<proteinExistence type="predicted"/>
<keyword evidence="3" id="KW-1185">Reference proteome</keyword>
<dbReference type="AlphaFoldDB" id="A0A194VF10"/>
<sequence length="116" mass="12608">MGRRSFRRLRTEKPVVVDPGERVLDEDTYRLNQVDGDSYGHGGEVTVASEVVLEAGQRGPLTLMARNPGSWHPMRGAGQASRPRTPEVVRRPGKASRTIGSSPIEGNGRTSEQVAT</sequence>
<feature type="region of interest" description="Disordered" evidence="1">
    <location>
        <begin position="63"/>
        <end position="116"/>
    </location>
</feature>
<protein>
    <submittedName>
        <fullName evidence="2">Uncharacterized protein</fullName>
    </submittedName>
</protein>
<evidence type="ECO:0000256" key="1">
    <source>
        <dbReference type="SAM" id="MobiDB-lite"/>
    </source>
</evidence>
<dbReference type="EMBL" id="KN714809">
    <property type="protein sequence ID" value="KUI62361.1"/>
    <property type="molecule type" value="Genomic_DNA"/>
</dbReference>